<sequence length="332" mass="37534">MWQDLERVRRCQRHELQRARVERQQSSKGQDHPAGTPRGHPKSPGSAQGSRLRRGHLQEGNRPQGKQNQTPQGLNRFGTLVQEALAHPDRGRRHRVRPGRRLRRGHQPAHLDLQTTHRTDHNRPQLRPPGPLHLQQRNPLRRPRNRPRRQTPLDPRDRRKGPHRPVRPGPTLRPQPQRSSQNTERTTILHPKRRRSRPPPTPTPHDRTRSPPPRVLHNANLRRSRRNLQPVGTRPKQHPHPNPPPPIALPPVRPQPKRTPAAHPSPAQPGQPVVQHGTGAANRTTTTEDRHPEAKKGRRKSSEAAVGPAGRVGVLLRECVGGQFDSAGCEGG</sequence>
<evidence type="ECO:0000256" key="1">
    <source>
        <dbReference type="SAM" id="MobiDB-lite"/>
    </source>
</evidence>
<feature type="compositionally biased region" description="Basic residues" evidence="1">
    <location>
        <begin position="139"/>
        <end position="149"/>
    </location>
</feature>
<feature type="compositionally biased region" description="Basic residues" evidence="1">
    <location>
        <begin position="90"/>
        <end position="107"/>
    </location>
</feature>
<name>A0A8D8L3M2_CULPI</name>
<dbReference type="EMBL" id="HBUE01351370">
    <property type="protein sequence ID" value="CAG6603479.1"/>
    <property type="molecule type" value="Transcribed_RNA"/>
</dbReference>
<accession>A0A8D8L3M2</accession>
<dbReference type="EMBL" id="HBUE01244268">
    <property type="protein sequence ID" value="CAG6551185.1"/>
    <property type="molecule type" value="Transcribed_RNA"/>
</dbReference>
<proteinExistence type="predicted"/>
<feature type="compositionally biased region" description="Pro residues" evidence="1">
    <location>
        <begin position="240"/>
        <end position="254"/>
    </location>
</feature>
<feature type="compositionally biased region" description="Polar residues" evidence="1">
    <location>
        <begin position="174"/>
        <end position="186"/>
    </location>
</feature>
<dbReference type="AlphaFoldDB" id="A0A8D8L3M2"/>
<organism evidence="2">
    <name type="scientific">Culex pipiens</name>
    <name type="common">House mosquito</name>
    <dbReference type="NCBI Taxonomy" id="7175"/>
    <lineage>
        <taxon>Eukaryota</taxon>
        <taxon>Metazoa</taxon>
        <taxon>Ecdysozoa</taxon>
        <taxon>Arthropoda</taxon>
        <taxon>Hexapoda</taxon>
        <taxon>Insecta</taxon>
        <taxon>Pterygota</taxon>
        <taxon>Neoptera</taxon>
        <taxon>Endopterygota</taxon>
        <taxon>Diptera</taxon>
        <taxon>Nematocera</taxon>
        <taxon>Culicoidea</taxon>
        <taxon>Culicidae</taxon>
        <taxon>Culicinae</taxon>
        <taxon>Culicini</taxon>
        <taxon>Culex</taxon>
        <taxon>Culex</taxon>
    </lineage>
</organism>
<reference evidence="2" key="1">
    <citation type="submission" date="2021-05" db="EMBL/GenBank/DDBJ databases">
        <authorList>
            <person name="Alioto T."/>
            <person name="Alioto T."/>
            <person name="Gomez Garrido J."/>
        </authorList>
    </citation>
    <scope>NUCLEOTIDE SEQUENCE</scope>
</reference>
<evidence type="ECO:0000313" key="2">
    <source>
        <dbReference type="EMBL" id="CAG6603479.1"/>
    </source>
</evidence>
<protein>
    <submittedName>
        <fullName evidence="2">(northern house mosquito) hypothetical protein</fullName>
    </submittedName>
</protein>
<feature type="compositionally biased region" description="Basic and acidic residues" evidence="1">
    <location>
        <begin position="1"/>
        <end position="31"/>
    </location>
</feature>
<feature type="region of interest" description="Disordered" evidence="1">
    <location>
        <begin position="1"/>
        <end position="311"/>
    </location>
</feature>
<feature type="compositionally biased region" description="Basic and acidic residues" evidence="1">
    <location>
        <begin position="286"/>
        <end position="295"/>
    </location>
</feature>
<feature type="compositionally biased region" description="Polar residues" evidence="1">
    <location>
        <begin position="64"/>
        <end position="73"/>
    </location>
</feature>